<organism evidence="2 3">
    <name type="scientific">Marchantia polymorpha subsp. ruderalis</name>
    <dbReference type="NCBI Taxonomy" id="1480154"/>
    <lineage>
        <taxon>Eukaryota</taxon>
        <taxon>Viridiplantae</taxon>
        <taxon>Streptophyta</taxon>
        <taxon>Embryophyta</taxon>
        <taxon>Marchantiophyta</taxon>
        <taxon>Marchantiopsida</taxon>
        <taxon>Marchantiidae</taxon>
        <taxon>Marchantiales</taxon>
        <taxon>Marchantiaceae</taxon>
        <taxon>Marchantia</taxon>
    </lineage>
</organism>
<reference evidence="2" key="1">
    <citation type="submission" date="2016-03" db="EMBL/GenBank/DDBJ databases">
        <title>Mechanisms controlling the formation of the plant cell surface in tip-growing cells are functionally conserved among land plants.</title>
        <authorList>
            <person name="Honkanen S."/>
            <person name="Jones V.A."/>
            <person name="Morieri G."/>
            <person name="Champion C."/>
            <person name="Hetherington A.J."/>
            <person name="Kelly S."/>
            <person name="Saint-Marcoux D."/>
            <person name="Proust H."/>
            <person name="Prescott H."/>
            <person name="Dolan L."/>
        </authorList>
    </citation>
    <scope>NUCLEOTIDE SEQUENCE [LARGE SCALE GENOMIC DNA]</scope>
    <source>
        <tissue evidence="2">Whole gametophyte</tissue>
    </source>
</reference>
<gene>
    <name evidence="2" type="ORF">AXG93_1052s1070</name>
</gene>
<protein>
    <submittedName>
        <fullName evidence="2">Uncharacterized protein</fullName>
    </submittedName>
</protein>
<proteinExistence type="predicted"/>
<dbReference type="EMBL" id="LVLJ01002657">
    <property type="protein sequence ID" value="OAE24284.1"/>
    <property type="molecule type" value="Genomic_DNA"/>
</dbReference>
<keyword evidence="3" id="KW-1185">Reference proteome</keyword>
<feature type="compositionally biased region" description="Basic and acidic residues" evidence="1">
    <location>
        <begin position="203"/>
        <end position="217"/>
    </location>
</feature>
<sequence length="264" mass="29839">MQARKKTRSVRWMLLKRRNEGRGRGEATELAALEVLGATNWGFYLHLLAANPRRSRVRQRRDQLNIGTCVLHWRTQHQTNHPLAVRLQLAAIVAALCQLKSRAVDPPCSRQPLLAVFTRKTSIKDAVNRSWSWASGANAALSAFRKSQLNRESPGVRTEEQQRKYSLPERWKSSADVMAMVGRAMSGSAVDCKRADNDDDDAERSRKGFQEGEERVHARPQSRPFESVNRTISVPSTVDRGRFKDVYIAVPCSALHCIAPYYDA</sequence>
<feature type="region of interest" description="Disordered" evidence="1">
    <location>
        <begin position="190"/>
        <end position="230"/>
    </location>
</feature>
<evidence type="ECO:0000313" key="2">
    <source>
        <dbReference type="EMBL" id="OAE24284.1"/>
    </source>
</evidence>
<accession>A0A176VU10</accession>
<evidence type="ECO:0000256" key="1">
    <source>
        <dbReference type="SAM" id="MobiDB-lite"/>
    </source>
</evidence>
<comment type="caution">
    <text evidence="2">The sequence shown here is derived from an EMBL/GenBank/DDBJ whole genome shotgun (WGS) entry which is preliminary data.</text>
</comment>
<dbReference type="Proteomes" id="UP000077202">
    <property type="component" value="Unassembled WGS sequence"/>
</dbReference>
<name>A0A176VU10_MARPO</name>
<dbReference type="AlphaFoldDB" id="A0A176VU10"/>
<evidence type="ECO:0000313" key="3">
    <source>
        <dbReference type="Proteomes" id="UP000077202"/>
    </source>
</evidence>